<evidence type="ECO:0000313" key="2">
    <source>
        <dbReference type="EMBL" id="MBN8430245.1"/>
    </source>
</evidence>
<dbReference type="Proteomes" id="UP000664293">
    <property type="component" value="Unassembled WGS sequence"/>
</dbReference>
<evidence type="ECO:0000313" key="3">
    <source>
        <dbReference type="Proteomes" id="UP000664293"/>
    </source>
</evidence>
<reference evidence="2 3" key="1">
    <citation type="submission" date="2020-12" db="EMBL/GenBank/DDBJ databases">
        <title>Oil enriched cultivation method for isolating marine PHA-producing bacteria.</title>
        <authorList>
            <person name="Zheng W."/>
            <person name="Yu S."/>
            <person name="Huang Y."/>
        </authorList>
    </citation>
    <scope>NUCLEOTIDE SEQUENCE [LARGE SCALE GENOMIC DNA]</scope>
    <source>
        <strain evidence="2 3">SN0-2</strain>
    </source>
</reference>
<proteinExistence type="predicted"/>
<evidence type="ECO:0000256" key="1">
    <source>
        <dbReference type="SAM" id="SignalP"/>
    </source>
</evidence>
<keyword evidence="3" id="KW-1185">Reference proteome</keyword>
<comment type="caution">
    <text evidence="2">The sequence shown here is derived from an EMBL/GenBank/DDBJ whole genome shotgun (WGS) entry which is preliminary data.</text>
</comment>
<accession>A0ABS3E4L9</accession>
<feature type="signal peptide" evidence="1">
    <location>
        <begin position="1"/>
        <end position="28"/>
    </location>
</feature>
<name>A0ABS3E4L9_9GAMM</name>
<keyword evidence="1" id="KW-0732">Signal</keyword>
<evidence type="ECO:0008006" key="4">
    <source>
        <dbReference type="Google" id="ProtNLM"/>
    </source>
</evidence>
<feature type="chain" id="PRO_5046424761" description="Rap1a immunity protein domain-containing protein" evidence="1">
    <location>
        <begin position="29"/>
        <end position="152"/>
    </location>
</feature>
<gene>
    <name evidence="2" type="ORF">JF535_05185</name>
</gene>
<protein>
    <recommendedName>
        <fullName evidence="4">Rap1a immunity protein domain-containing protein</fullName>
    </recommendedName>
</protein>
<dbReference type="RefSeq" id="WP_206999830.1">
    <property type="nucleotide sequence ID" value="NZ_JAEKJR010000001.1"/>
</dbReference>
<dbReference type="EMBL" id="JAEKJR010000001">
    <property type="protein sequence ID" value="MBN8430245.1"/>
    <property type="molecule type" value="Genomic_DNA"/>
</dbReference>
<organism evidence="2 3">
    <name type="scientific">Microbulbifer salipaludis</name>
    <dbReference type="NCBI Taxonomy" id="187980"/>
    <lineage>
        <taxon>Bacteria</taxon>
        <taxon>Pseudomonadati</taxon>
        <taxon>Pseudomonadota</taxon>
        <taxon>Gammaproteobacteria</taxon>
        <taxon>Cellvibrionales</taxon>
        <taxon>Microbulbiferaceae</taxon>
        <taxon>Microbulbifer</taxon>
    </lineage>
</organism>
<sequence length="152" mass="16200">MKRLLPRVLAPAMLAAVATAIGGQPAVAMEPLTATGLIEACKSHAIDPQGSGATTCRAFIQGYLSASTEIIAEEDRPSQFVARAIRTRTGRLSAETEQKISSRYCLPRAETINALIAKVAGLAPPEAEDATSESVMLAVFENHYRCDDVIEK</sequence>